<evidence type="ECO:0000256" key="3">
    <source>
        <dbReference type="ARBA" id="ARBA00023125"/>
    </source>
</evidence>
<dbReference type="OrthoDB" id="7260751at2"/>
<evidence type="ECO:0000256" key="1">
    <source>
        <dbReference type="ARBA" id="ARBA00009437"/>
    </source>
</evidence>
<dbReference type="Gene3D" id="3.40.190.290">
    <property type="match status" value="1"/>
</dbReference>
<dbReference type="AlphaFoldDB" id="K2MCM2"/>
<dbReference type="GO" id="GO:0043565">
    <property type="term" value="F:sequence-specific DNA binding"/>
    <property type="evidence" value="ECO:0007669"/>
    <property type="project" value="TreeGrafter"/>
</dbReference>
<keyword evidence="4" id="KW-0804">Transcription</keyword>
<gene>
    <name evidence="6" type="ORF">NA2_12798</name>
</gene>
<proteinExistence type="inferred from homology"/>
<dbReference type="InterPro" id="IPR036388">
    <property type="entry name" value="WH-like_DNA-bd_sf"/>
</dbReference>
<dbReference type="GO" id="GO:0009089">
    <property type="term" value="P:lysine biosynthetic process via diaminopimelate"/>
    <property type="evidence" value="ECO:0007669"/>
    <property type="project" value="TreeGrafter"/>
</dbReference>
<dbReference type="CDD" id="cd08415">
    <property type="entry name" value="PBP2_LysR_opines_like"/>
    <property type="match status" value="1"/>
</dbReference>
<dbReference type="InterPro" id="IPR000847">
    <property type="entry name" value="LysR_HTH_N"/>
</dbReference>
<dbReference type="PROSITE" id="PS50931">
    <property type="entry name" value="HTH_LYSR"/>
    <property type="match status" value="1"/>
</dbReference>
<dbReference type="InterPro" id="IPR036390">
    <property type="entry name" value="WH_DNA-bd_sf"/>
</dbReference>
<dbReference type="InterPro" id="IPR037424">
    <property type="entry name" value="NocR_PBP2"/>
</dbReference>
<evidence type="ECO:0000313" key="7">
    <source>
        <dbReference type="Proteomes" id="UP000006786"/>
    </source>
</evidence>
<keyword evidence="7" id="KW-1185">Reference proteome</keyword>
<accession>K2MCM2</accession>
<dbReference type="RefSeq" id="WP_008597383.1">
    <property type="nucleotide sequence ID" value="NZ_AMRM01000013.1"/>
</dbReference>
<dbReference type="eggNOG" id="COG0583">
    <property type="taxonomic scope" value="Bacteria"/>
</dbReference>
<dbReference type="GO" id="GO:0003700">
    <property type="term" value="F:DNA-binding transcription factor activity"/>
    <property type="evidence" value="ECO:0007669"/>
    <property type="project" value="InterPro"/>
</dbReference>
<feature type="domain" description="HTH lysR-type" evidence="5">
    <location>
        <begin position="1"/>
        <end position="58"/>
    </location>
</feature>
<dbReference type="Proteomes" id="UP000006786">
    <property type="component" value="Unassembled WGS sequence"/>
</dbReference>
<comment type="similarity">
    <text evidence="1">Belongs to the LysR transcriptional regulatory family.</text>
</comment>
<dbReference type="Pfam" id="PF00126">
    <property type="entry name" value="HTH_1"/>
    <property type="match status" value="1"/>
</dbReference>
<evidence type="ECO:0000259" key="5">
    <source>
        <dbReference type="PROSITE" id="PS50931"/>
    </source>
</evidence>
<keyword evidence="2" id="KW-0805">Transcription regulation</keyword>
<dbReference type="PATRIC" id="fig|391937.3.peg.2630"/>
<dbReference type="SUPFAM" id="SSF53850">
    <property type="entry name" value="Periplasmic binding protein-like II"/>
    <property type="match status" value="1"/>
</dbReference>
<dbReference type="Gene3D" id="1.10.10.10">
    <property type="entry name" value="Winged helix-like DNA-binding domain superfamily/Winged helix DNA-binding domain"/>
    <property type="match status" value="1"/>
</dbReference>
<evidence type="ECO:0000256" key="2">
    <source>
        <dbReference type="ARBA" id="ARBA00023015"/>
    </source>
</evidence>
<evidence type="ECO:0000256" key="4">
    <source>
        <dbReference type="ARBA" id="ARBA00023163"/>
    </source>
</evidence>
<evidence type="ECO:0000313" key="6">
    <source>
        <dbReference type="EMBL" id="EKF18525.1"/>
    </source>
</evidence>
<keyword evidence="3" id="KW-0238">DNA-binding</keyword>
<dbReference type="PRINTS" id="PR00039">
    <property type="entry name" value="HTHLYSR"/>
</dbReference>
<dbReference type="PANTHER" id="PTHR30427:SF1">
    <property type="entry name" value="TRANSCRIPTIONAL ACTIVATOR PROTEIN LYSR"/>
    <property type="match status" value="1"/>
</dbReference>
<dbReference type="STRING" id="391937.NA2_12798"/>
<dbReference type="GO" id="GO:0010628">
    <property type="term" value="P:positive regulation of gene expression"/>
    <property type="evidence" value="ECO:0007669"/>
    <property type="project" value="TreeGrafter"/>
</dbReference>
<organism evidence="6 7">
    <name type="scientific">Nitratireductor pacificus pht-3B</name>
    <dbReference type="NCBI Taxonomy" id="391937"/>
    <lineage>
        <taxon>Bacteria</taxon>
        <taxon>Pseudomonadati</taxon>
        <taxon>Pseudomonadota</taxon>
        <taxon>Alphaproteobacteria</taxon>
        <taxon>Hyphomicrobiales</taxon>
        <taxon>Phyllobacteriaceae</taxon>
        <taxon>Nitratireductor</taxon>
    </lineage>
</organism>
<dbReference type="Pfam" id="PF03466">
    <property type="entry name" value="LysR_substrate"/>
    <property type="match status" value="1"/>
</dbReference>
<dbReference type="InterPro" id="IPR005119">
    <property type="entry name" value="LysR_subst-bd"/>
</dbReference>
<dbReference type="PANTHER" id="PTHR30427">
    <property type="entry name" value="TRANSCRIPTIONAL ACTIVATOR PROTEIN LYSR"/>
    <property type="match status" value="1"/>
</dbReference>
<dbReference type="SUPFAM" id="SSF46785">
    <property type="entry name" value="Winged helix' DNA-binding domain"/>
    <property type="match status" value="1"/>
</dbReference>
<dbReference type="EMBL" id="AMRM01000013">
    <property type="protein sequence ID" value="EKF18525.1"/>
    <property type="molecule type" value="Genomic_DNA"/>
</dbReference>
<protein>
    <submittedName>
        <fullName evidence="6">LysR family transcriptional regulator</fullName>
    </submittedName>
</protein>
<sequence>MNHRQVEIFAMVMKSGTASRAAELLNITQPAVSRSLSELEAEIGFPLFDRVRNRLLPTPEALLFYRDVEASFQGMDKLRTSAAWIRDRGAGEIRMASLSALSSSVVPRAISWFRAKHPDIRVTLHVLWSRDVRDRVASGQFDVGLAADEIDVSGIHYQNFINHRALCAMPARHRLCGLEVVRPRDLEGEDLVSYVPEDRLRKQIDVTFRDAGVAPRIVVETIYASSICSLVSAGVGIGFVTAHAAGGLDCSKIVLRPFEPAVGSRSLLIMPFDRQKSQHLRAFIDCLLAAR</sequence>
<comment type="caution">
    <text evidence="6">The sequence shown here is derived from an EMBL/GenBank/DDBJ whole genome shotgun (WGS) entry which is preliminary data.</text>
</comment>
<name>K2MCM2_9HYPH</name>
<reference evidence="6 7" key="1">
    <citation type="journal article" date="2012" name="J. Bacteriol.">
        <title>Genome Sequence of Nitratireductor pacificus Type Strain pht-3B.</title>
        <authorList>
            <person name="Lai Q."/>
            <person name="Li G."/>
            <person name="Shao Z."/>
        </authorList>
    </citation>
    <scope>NUCLEOTIDE SEQUENCE [LARGE SCALE GENOMIC DNA]</scope>
    <source>
        <strain evidence="7">pht-3B</strain>
    </source>
</reference>